<dbReference type="GO" id="GO:0006805">
    <property type="term" value="P:xenobiotic metabolic process"/>
    <property type="evidence" value="ECO:0007669"/>
    <property type="project" value="TreeGrafter"/>
</dbReference>
<dbReference type="GO" id="GO:0005506">
    <property type="term" value="F:iron ion binding"/>
    <property type="evidence" value="ECO:0007669"/>
    <property type="project" value="InterPro"/>
</dbReference>
<keyword evidence="5 7" id="KW-0408">Iron</keyword>
<dbReference type="GO" id="GO:0016712">
    <property type="term" value="F:oxidoreductase activity, acting on paired donors, with incorporation or reduction of molecular oxygen, reduced flavin or flavoprotein as one donor, and incorporation of one atom of oxygen"/>
    <property type="evidence" value="ECO:0007669"/>
    <property type="project" value="TreeGrafter"/>
</dbReference>
<comment type="similarity">
    <text evidence="2 8">Belongs to the cytochrome P450 family.</text>
</comment>
<protein>
    <submittedName>
        <fullName evidence="9">Cytochrome P450 3200D1</fullName>
    </submittedName>
</protein>
<dbReference type="GO" id="GO:0005737">
    <property type="term" value="C:cytoplasm"/>
    <property type="evidence" value="ECO:0007669"/>
    <property type="project" value="TreeGrafter"/>
</dbReference>
<dbReference type="EMBL" id="LC125403">
    <property type="protein sequence ID" value="BAV93953.1"/>
    <property type="molecule type" value="mRNA"/>
</dbReference>
<dbReference type="PANTHER" id="PTHR24300:SF403">
    <property type="entry name" value="CYTOCHROME P450 306A1"/>
    <property type="match status" value="1"/>
</dbReference>
<accession>A0A1J1DVQ9</accession>
<evidence type="ECO:0000313" key="9">
    <source>
        <dbReference type="EMBL" id="BAV93953.1"/>
    </source>
</evidence>
<dbReference type="Pfam" id="PF00067">
    <property type="entry name" value="p450"/>
    <property type="match status" value="1"/>
</dbReference>
<name>A0A1J1DVQ9_9MYRI</name>
<dbReference type="Gene3D" id="1.10.630.10">
    <property type="entry name" value="Cytochrome P450"/>
    <property type="match status" value="1"/>
</dbReference>
<evidence type="ECO:0000256" key="4">
    <source>
        <dbReference type="ARBA" id="ARBA00023002"/>
    </source>
</evidence>
<dbReference type="InterPro" id="IPR036396">
    <property type="entry name" value="Cyt_P450_sf"/>
</dbReference>
<dbReference type="PRINTS" id="PR00463">
    <property type="entry name" value="EP450I"/>
</dbReference>
<organism evidence="9">
    <name type="scientific">Chamberlinius hualienensis</name>
    <dbReference type="NCBI Taxonomy" id="1551368"/>
    <lineage>
        <taxon>Eukaryota</taxon>
        <taxon>Metazoa</taxon>
        <taxon>Ecdysozoa</taxon>
        <taxon>Arthropoda</taxon>
        <taxon>Myriapoda</taxon>
        <taxon>Diplopoda</taxon>
        <taxon>Helminthomorpha</taxon>
        <taxon>Polydesmida</taxon>
        <taxon>Paradoxosomatidae</taxon>
        <taxon>Chamberlinius</taxon>
    </lineage>
</organism>
<dbReference type="AlphaFoldDB" id="A0A1J1DVQ9"/>
<evidence type="ECO:0000256" key="1">
    <source>
        <dbReference type="ARBA" id="ARBA00001971"/>
    </source>
</evidence>
<evidence type="ECO:0000256" key="5">
    <source>
        <dbReference type="ARBA" id="ARBA00023004"/>
    </source>
</evidence>
<feature type="binding site" description="axial binding residue" evidence="7">
    <location>
        <position position="436"/>
    </location>
    <ligand>
        <name>heme</name>
        <dbReference type="ChEBI" id="CHEBI:30413"/>
    </ligand>
    <ligandPart>
        <name>Fe</name>
        <dbReference type="ChEBI" id="CHEBI:18248"/>
    </ligandPart>
</feature>
<dbReference type="InterPro" id="IPR017972">
    <property type="entry name" value="Cyt_P450_CS"/>
</dbReference>
<evidence type="ECO:0000256" key="8">
    <source>
        <dbReference type="RuleBase" id="RU000461"/>
    </source>
</evidence>
<dbReference type="PANTHER" id="PTHR24300">
    <property type="entry name" value="CYTOCHROME P450 508A4-RELATED"/>
    <property type="match status" value="1"/>
</dbReference>
<dbReference type="InterPro" id="IPR001128">
    <property type="entry name" value="Cyt_P450"/>
</dbReference>
<sequence length="491" mass="56295">MVAIILIGLLVILGIAYWYLSIPKRLPPGSAGLPIVGYLPFVDPQVHFTFTKLGRKYGKIFHVYMGSRLVVVLNDFSALKEAYVKQADNFAGRPSDMNYKDKPEDNMGLVADDGELWLNHRRFMVSKLRDYGMGKSKLEPLIMDEVRYVISEMRKANGQPMDMKDLLCKSFANTVLILLTGQRFGHDHAYITNTIKAINDFMPLSQMVAYHIFFPWIRSLPGSQIILQHKKIRDIIESYLKMCEEMVKATRKSFSSGNDDNYVHAYLTEQLRRSKDGRHDDIFNDTSLVHNCRDIIVAGSETSSTTTMWVLLYMTNYPEIATKCQQEVDRVIGRDRDPSINDRKNTPYVDATLCEIERLAAALPIGLSHRNKADAYVDGHRIPKDTLILTNVWHIHHDPQLWGDPYNFRPERFIDSDGKVCRPEYLIPFGIGKRICVGESLARMELYLYFTSILQHFNFALPNRIRPGLDSKPGLTRQPKDCVICLVPRQD</sequence>
<dbReference type="PRINTS" id="PR00385">
    <property type="entry name" value="P450"/>
</dbReference>
<dbReference type="GO" id="GO:0008395">
    <property type="term" value="F:steroid hydroxylase activity"/>
    <property type="evidence" value="ECO:0007669"/>
    <property type="project" value="TreeGrafter"/>
</dbReference>
<dbReference type="GO" id="GO:0020037">
    <property type="term" value="F:heme binding"/>
    <property type="evidence" value="ECO:0007669"/>
    <property type="project" value="InterPro"/>
</dbReference>
<evidence type="ECO:0000256" key="7">
    <source>
        <dbReference type="PIRSR" id="PIRSR602401-1"/>
    </source>
</evidence>
<evidence type="ECO:0000256" key="6">
    <source>
        <dbReference type="ARBA" id="ARBA00023033"/>
    </source>
</evidence>
<reference evidence="9" key="1">
    <citation type="journal article" date="2017" name="FEBS Open Bio">
        <title>A novel cytochrome P450, CYP3201B1, is involved in (R)-mandelonitrile biosynthesis in a cyanogenic millipede.</title>
        <authorList>
            <person name="Yamaguchi T."/>
            <person name="Kuwahara Y."/>
            <person name="Asano Y."/>
        </authorList>
    </citation>
    <scope>NUCLEOTIDE SEQUENCE</scope>
</reference>
<dbReference type="InterPro" id="IPR002401">
    <property type="entry name" value="Cyt_P450_E_grp-I"/>
</dbReference>
<proteinExistence type="evidence at transcript level"/>
<dbReference type="PROSITE" id="PS00086">
    <property type="entry name" value="CYTOCHROME_P450"/>
    <property type="match status" value="1"/>
</dbReference>
<comment type="cofactor">
    <cofactor evidence="1 7">
        <name>heme</name>
        <dbReference type="ChEBI" id="CHEBI:30413"/>
    </cofactor>
</comment>
<dbReference type="GO" id="GO:0006082">
    <property type="term" value="P:organic acid metabolic process"/>
    <property type="evidence" value="ECO:0007669"/>
    <property type="project" value="TreeGrafter"/>
</dbReference>
<keyword evidence="3 7" id="KW-0479">Metal-binding</keyword>
<dbReference type="InterPro" id="IPR050182">
    <property type="entry name" value="Cytochrome_P450_fam2"/>
</dbReference>
<dbReference type="FunFam" id="1.10.630.10:FF:000036">
    <property type="entry name" value="CYtochrome P450 family"/>
    <property type="match status" value="1"/>
</dbReference>
<keyword evidence="4 8" id="KW-0560">Oxidoreductase</keyword>
<gene>
    <name evidence="9" type="primary">cyp3200d1</name>
</gene>
<keyword evidence="6 8" id="KW-0503">Monooxygenase</keyword>
<evidence type="ECO:0000256" key="3">
    <source>
        <dbReference type="ARBA" id="ARBA00022723"/>
    </source>
</evidence>
<dbReference type="SUPFAM" id="SSF48264">
    <property type="entry name" value="Cytochrome P450"/>
    <property type="match status" value="1"/>
</dbReference>
<keyword evidence="7 8" id="KW-0349">Heme</keyword>
<evidence type="ECO:0000256" key="2">
    <source>
        <dbReference type="ARBA" id="ARBA00010617"/>
    </source>
</evidence>